<dbReference type="RefSeq" id="WP_135613824.1">
    <property type="nucleotide sequence ID" value="NZ_RQFY01000001.1"/>
</dbReference>
<dbReference type="Proteomes" id="UP000297871">
    <property type="component" value="Unassembled WGS sequence"/>
</dbReference>
<evidence type="ECO:0000313" key="1">
    <source>
        <dbReference type="EMBL" id="TGL36886.1"/>
    </source>
</evidence>
<dbReference type="InterPro" id="IPR032568">
    <property type="entry name" value="DUF4926"/>
</dbReference>
<dbReference type="AlphaFoldDB" id="A0A4R9JEA2"/>
<reference evidence="1" key="1">
    <citation type="journal article" date="2019" name="PLoS Negl. Trop. Dis.">
        <title>Revisiting the worldwide diversity of Leptospira species in the environment.</title>
        <authorList>
            <person name="Vincent A.T."/>
            <person name="Schiettekatte O."/>
            <person name="Bourhy P."/>
            <person name="Veyrier F.J."/>
            <person name="Picardeau M."/>
        </authorList>
    </citation>
    <scope>NUCLEOTIDE SEQUENCE [LARGE SCALE GENOMIC DNA]</scope>
    <source>
        <strain evidence="1">201800265</strain>
    </source>
</reference>
<comment type="caution">
    <text evidence="1">The sequence shown here is derived from an EMBL/GenBank/DDBJ whole genome shotgun (WGS) entry which is preliminary data.</text>
</comment>
<sequence length="66" mass="7410">MSPFKEHEIVRLKRSIDSIPAGAIGTIVFVYHDPRVAYEIEFLDNDGNTLAILAVEEENIEKAPKV</sequence>
<name>A0A4R9JEA2_9LEPT</name>
<proteinExistence type="predicted"/>
<organism evidence="1 2">
    <name type="scientific">Leptospira koniambonensis</name>
    <dbReference type="NCBI Taxonomy" id="2484950"/>
    <lineage>
        <taxon>Bacteria</taxon>
        <taxon>Pseudomonadati</taxon>
        <taxon>Spirochaetota</taxon>
        <taxon>Spirochaetia</taxon>
        <taxon>Leptospirales</taxon>
        <taxon>Leptospiraceae</taxon>
        <taxon>Leptospira</taxon>
    </lineage>
</organism>
<evidence type="ECO:0000313" key="2">
    <source>
        <dbReference type="Proteomes" id="UP000297871"/>
    </source>
</evidence>
<accession>A0A4R9JEA2</accession>
<dbReference type="OrthoDB" id="983005at2"/>
<gene>
    <name evidence="1" type="ORF">EHQ52_03165</name>
</gene>
<protein>
    <submittedName>
        <fullName evidence="1">DUF4926 domain-containing protein</fullName>
    </submittedName>
</protein>
<dbReference type="EMBL" id="RQFY01000001">
    <property type="protein sequence ID" value="TGL36886.1"/>
    <property type="molecule type" value="Genomic_DNA"/>
</dbReference>
<keyword evidence="2" id="KW-1185">Reference proteome</keyword>
<dbReference type="Pfam" id="PF16277">
    <property type="entry name" value="DUF4926"/>
    <property type="match status" value="1"/>
</dbReference>